<feature type="region of interest" description="Disordered" evidence="1">
    <location>
        <begin position="334"/>
        <end position="373"/>
    </location>
</feature>
<reference evidence="2" key="1">
    <citation type="submission" date="2021-01" db="EMBL/GenBank/DDBJ databases">
        <authorList>
            <person name="Corre E."/>
            <person name="Pelletier E."/>
            <person name="Niang G."/>
            <person name="Scheremetjew M."/>
            <person name="Finn R."/>
            <person name="Kale V."/>
            <person name="Holt S."/>
            <person name="Cochrane G."/>
            <person name="Meng A."/>
            <person name="Brown T."/>
            <person name="Cohen L."/>
        </authorList>
    </citation>
    <scope>NUCLEOTIDE SEQUENCE</scope>
    <source>
        <strain evidence="2">CCMP1510</strain>
    </source>
</reference>
<feature type="region of interest" description="Disordered" evidence="1">
    <location>
        <begin position="454"/>
        <end position="476"/>
    </location>
</feature>
<feature type="compositionally biased region" description="Basic and acidic residues" evidence="1">
    <location>
        <begin position="43"/>
        <end position="56"/>
    </location>
</feature>
<evidence type="ECO:0000256" key="1">
    <source>
        <dbReference type="SAM" id="MobiDB-lite"/>
    </source>
</evidence>
<protein>
    <submittedName>
        <fullName evidence="2">Uncharacterized protein</fullName>
    </submittedName>
</protein>
<organism evidence="2">
    <name type="scientific">Aureoumbra lagunensis</name>
    <dbReference type="NCBI Taxonomy" id="44058"/>
    <lineage>
        <taxon>Eukaryota</taxon>
        <taxon>Sar</taxon>
        <taxon>Stramenopiles</taxon>
        <taxon>Ochrophyta</taxon>
        <taxon>Pelagophyceae</taxon>
        <taxon>Pelagomonadales</taxon>
        <taxon>Aureoumbra</taxon>
    </lineage>
</organism>
<proteinExistence type="predicted"/>
<feature type="compositionally biased region" description="Polar residues" evidence="1">
    <location>
        <begin position="457"/>
        <end position="470"/>
    </location>
</feature>
<feature type="region of interest" description="Disordered" evidence="1">
    <location>
        <begin position="26"/>
        <end position="62"/>
    </location>
</feature>
<feature type="region of interest" description="Disordered" evidence="1">
    <location>
        <begin position="601"/>
        <end position="623"/>
    </location>
</feature>
<accession>A0A7S3JRV0</accession>
<dbReference type="EMBL" id="HBIJ01005111">
    <property type="protein sequence ID" value="CAE0362859.1"/>
    <property type="molecule type" value="Transcribed_RNA"/>
</dbReference>
<dbReference type="AlphaFoldDB" id="A0A7S3JRV0"/>
<gene>
    <name evidence="2" type="ORF">ALAG00032_LOCUS3600</name>
</gene>
<name>A0A7S3JRV0_9STRA</name>
<evidence type="ECO:0000313" key="2">
    <source>
        <dbReference type="EMBL" id="CAE0362859.1"/>
    </source>
</evidence>
<feature type="compositionally biased region" description="Polar residues" evidence="1">
    <location>
        <begin position="612"/>
        <end position="622"/>
    </location>
</feature>
<sequence>MESTVGKVSPEMNPCRILKGTAKTYYRRKRPETIKEEDEEDEEHARQRQKFEDEKNTSSSPVQDNQRFFRCIFEENSDMIICVTTSSNMNINFISPNSLIQSGSALSLVAPESRGQLSRALFETDTKKVIRLRVRANDGRMADALILSSQNEEIILALFYLQKIDQNLLNVREKWTENTTKKMAFLGTQLVVKTNFCAAVQVNEFGTVISSAGRSIPSNTNPIDLIIPNDRRRVVQSLAHAKATGNKIATSIHSLLEDLGQVFTTCFFNEQGGALIFVYTLCESVSSQQDCLLATQKSQSPSFEKRRFRATNEEMKNDNALAMSLERHLSLLETYRSSSSGEREDVSQHKRKRVPSQISLQIPAPPPTPDQNYTKPPRHFCNDDDEWGHFVFPENEPGFNLPPVIHDRPRLKPDTTAQPKCIHHHYNAPQQHKYRKPFMVPAFSPTLLPTLPPRYPINSNTSRQEASIQSQPPPKNSEEAAMMLIDLDAVLPRQQSIENYEKEFADIQTKQCSTQNYNNLDNILETVLPRPESITAFENAMQVPNANDVTHEIKLQVPICSSSSSSSCARSIDESFCMQTQSAYIPTKNMKRQLSGNFVNYSPPSRRRHLLPSSTQNNSSKRPSAFVVSAQLEEKKVARSTRPRVHIVG</sequence>